<reference evidence="3 4" key="1">
    <citation type="submission" date="2023-04" db="EMBL/GenBank/DDBJ databases">
        <title>Bacteria Genome Submission.</title>
        <authorList>
            <person name="Isaac P."/>
        </authorList>
    </citation>
    <scope>NUCLEOTIDE SEQUENCE [LARGE SCALE GENOMIC DNA]</scope>
    <source>
        <strain evidence="3 4">SampleS7P1</strain>
    </source>
</reference>
<evidence type="ECO:0008006" key="5">
    <source>
        <dbReference type="Google" id="ProtNLM"/>
    </source>
</evidence>
<name>A0ABY8R6R7_PARBF</name>
<evidence type="ECO:0000256" key="2">
    <source>
        <dbReference type="SAM" id="Phobius"/>
    </source>
</evidence>
<keyword evidence="2" id="KW-0812">Transmembrane</keyword>
<dbReference type="Proteomes" id="UP001239169">
    <property type="component" value="Chromosome"/>
</dbReference>
<feature type="region of interest" description="Disordered" evidence="1">
    <location>
        <begin position="21"/>
        <end position="42"/>
    </location>
</feature>
<gene>
    <name evidence="3" type="ORF">QJS64_05115</name>
</gene>
<dbReference type="EMBL" id="CP124685">
    <property type="protein sequence ID" value="WGX76536.1"/>
    <property type="molecule type" value="Genomic_DNA"/>
</dbReference>
<feature type="transmembrane region" description="Helical" evidence="2">
    <location>
        <begin position="62"/>
        <end position="80"/>
    </location>
</feature>
<evidence type="ECO:0000313" key="3">
    <source>
        <dbReference type="EMBL" id="WGX76536.1"/>
    </source>
</evidence>
<keyword evidence="4" id="KW-1185">Reference proteome</keyword>
<protein>
    <recommendedName>
        <fullName evidence="5">DUF4179 domain-containing protein</fullName>
    </recommendedName>
</protein>
<organism evidence="3 4">
    <name type="scientific">Paraclostridium bifermentans</name>
    <name type="common">Clostridium bifermentans</name>
    <dbReference type="NCBI Taxonomy" id="1490"/>
    <lineage>
        <taxon>Bacteria</taxon>
        <taxon>Bacillati</taxon>
        <taxon>Bacillota</taxon>
        <taxon>Clostridia</taxon>
        <taxon>Peptostreptococcales</taxon>
        <taxon>Peptostreptococcaceae</taxon>
        <taxon>Paraclostridium</taxon>
    </lineage>
</organism>
<proteinExistence type="predicted"/>
<keyword evidence="2" id="KW-0472">Membrane</keyword>
<accession>A0ABY8R6R7</accession>
<sequence>MKRFKENNKIELENQSDINLYKENKNSEGAQEDIDESSYKRFEDEEEKDDYINPSMKKFRKVVGGLFLVIFIFYVIFSYTPKEAFRDNLTSGAIENVVEGDLLSKKDLKLEPKNATLEIAGGVGNLEISIWNFSQVEDNDYVQVFIDGVAQGAPFQLDISQLK</sequence>
<keyword evidence="2" id="KW-1133">Transmembrane helix</keyword>
<evidence type="ECO:0000313" key="4">
    <source>
        <dbReference type="Proteomes" id="UP001239169"/>
    </source>
</evidence>
<evidence type="ECO:0000256" key="1">
    <source>
        <dbReference type="SAM" id="MobiDB-lite"/>
    </source>
</evidence>